<proteinExistence type="predicted"/>
<evidence type="ECO:0000313" key="9">
    <source>
        <dbReference type="Proteomes" id="UP000245591"/>
    </source>
</evidence>
<dbReference type="InterPro" id="IPR043358">
    <property type="entry name" value="GNL1-like"/>
</dbReference>
<evidence type="ECO:0000256" key="5">
    <source>
        <dbReference type="ARBA" id="ARBA00023134"/>
    </source>
</evidence>
<keyword evidence="9" id="KW-1185">Reference proteome</keyword>
<sequence>MPRPKAKSNGLGKAVIRQRFKGQRIPTDDDAFLHTTDLNDGSKWNQLQSITQQRDIEDFLHTAEMQEKDFTAEKKNVKIITGITSNPFLLTAEEELTTLKKHSENKSRLRVPRRPKWDKNTTPEALHRKEREAFLEWRRDLARLQEDEGFLLTPFERNIEVWRQLWRVLERSQIVVQIVDARNPLLFRSEDLETYVQEISNEKRSILLINKSDMLSQKQRQHWADYFEANGIEYLFFSAKEATLKQASEVEVLIKREKVLQEKIDQAVKTINELGIIKEEDSMDVTNETKDSSDDIQEINILKKSDEDNEKEFNERINKVQLSAEERRTRVLTPEELVALLVSMSPRNISEDGTTENVVIGLVGYPNVGKSSTINSLVGAKRVSVGSMPGKTKHFQTIPLTSSITLCDCPGLVFPTFATTTADMVCNGVLPVDQLREFTGPSALVAQRLPKWVLEATYGIYIHVRPKEEGGNGIPTAEELLISYAAARGLSRSSQGNPDESRAARFILKDYVNGKLLYTHPPPSVPVEIFNEDLYNQEMFAKTSKNMVEDEEGNFVIKNTSTDRKKAALASSAFGINITEDVDSQFFTDKSNLEPIIKGKMVPVSRPTYGARVDDMGNPLPYISGVELAVIEAERVNDIKNAGGPGGKKHKKGKKNIKSRSGSVYQ</sequence>
<accession>A0A2U1IVV5</accession>
<comment type="subcellular location">
    <subcellularLocation>
        <location evidence="1">Cytoplasm</location>
    </subcellularLocation>
</comment>
<dbReference type="EMBL" id="MBFU01001070">
    <property type="protein sequence ID" value="PVZ96933.1"/>
    <property type="molecule type" value="Genomic_DNA"/>
</dbReference>
<dbReference type="InterPro" id="IPR006073">
    <property type="entry name" value="GTP-bd"/>
</dbReference>
<dbReference type="Pfam" id="PF01926">
    <property type="entry name" value="MMR_HSR1"/>
    <property type="match status" value="1"/>
</dbReference>
<keyword evidence="3" id="KW-0547">Nucleotide-binding</keyword>
<feature type="compositionally biased region" description="Basic residues" evidence="6">
    <location>
        <begin position="647"/>
        <end position="658"/>
    </location>
</feature>
<dbReference type="SUPFAM" id="SSF52540">
    <property type="entry name" value="P-loop containing nucleoside triphosphate hydrolases"/>
    <property type="match status" value="1"/>
</dbReference>
<dbReference type="InterPro" id="IPR030378">
    <property type="entry name" value="G_CP_dom"/>
</dbReference>
<feature type="region of interest" description="Disordered" evidence="6">
    <location>
        <begin position="640"/>
        <end position="666"/>
    </location>
</feature>
<keyword evidence="5" id="KW-0342">GTP-binding</keyword>
<evidence type="ECO:0000256" key="1">
    <source>
        <dbReference type="ARBA" id="ARBA00004496"/>
    </source>
</evidence>
<evidence type="ECO:0000256" key="4">
    <source>
        <dbReference type="ARBA" id="ARBA00022801"/>
    </source>
</evidence>
<reference evidence="8 9" key="1">
    <citation type="journal article" date="2018" name="MBio">
        <title>Comparative Genomics Reveals the Core Gene Toolbox for the Fungus-Insect Symbiosis.</title>
        <authorList>
            <person name="Wang Y."/>
            <person name="Stata M."/>
            <person name="Wang W."/>
            <person name="Stajich J.E."/>
            <person name="White M.M."/>
            <person name="Moncalvo J.M."/>
        </authorList>
    </citation>
    <scope>NUCLEOTIDE SEQUENCE [LARGE SCALE GENOMIC DNA]</scope>
    <source>
        <strain evidence="8 9">AUS-126-30</strain>
    </source>
</reference>
<gene>
    <name evidence="8" type="ORF">BB558_007134</name>
</gene>
<dbReference type="InterPro" id="IPR027417">
    <property type="entry name" value="P-loop_NTPase"/>
</dbReference>
<dbReference type="PANTHER" id="PTHR45709:SF2">
    <property type="entry name" value="LARGE SUBUNIT GTPASE 1 HOMOLOG"/>
    <property type="match status" value="1"/>
</dbReference>
<dbReference type="AlphaFoldDB" id="A0A2U1IVV5"/>
<feature type="domain" description="CP-type G" evidence="7">
    <location>
        <begin position="162"/>
        <end position="415"/>
    </location>
</feature>
<comment type="caution">
    <text evidence="8">The sequence shown here is derived from an EMBL/GenBank/DDBJ whole genome shotgun (WGS) entry which is preliminary data.</text>
</comment>
<dbReference type="Gene3D" id="3.40.50.300">
    <property type="entry name" value="P-loop containing nucleotide triphosphate hydrolases"/>
    <property type="match status" value="1"/>
</dbReference>
<organism evidence="8 9">
    <name type="scientific">Smittium angustum</name>
    <dbReference type="NCBI Taxonomy" id="133377"/>
    <lineage>
        <taxon>Eukaryota</taxon>
        <taxon>Fungi</taxon>
        <taxon>Fungi incertae sedis</taxon>
        <taxon>Zoopagomycota</taxon>
        <taxon>Kickxellomycotina</taxon>
        <taxon>Harpellomycetes</taxon>
        <taxon>Harpellales</taxon>
        <taxon>Legeriomycetaceae</taxon>
        <taxon>Smittium</taxon>
    </lineage>
</organism>
<dbReference type="GO" id="GO:0005525">
    <property type="term" value="F:GTP binding"/>
    <property type="evidence" value="ECO:0007669"/>
    <property type="project" value="UniProtKB-KW"/>
</dbReference>
<dbReference type="GO" id="GO:0005829">
    <property type="term" value="C:cytosol"/>
    <property type="evidence" value="ECO:0007669"/>
    <property type="project" value="TreeGrafter"/>
</dbReference>
<dbReference type="CDD" id="cd01857">
    <property type="entry name" value="HSR1_MMR1"/>
    <property type="match status" value="1"/>
</dbReference>
<evidence type="ECO:0000313" key="8">
    <source>
        <dbReference type="EMBL" id="PVZ96933.1"/>
    </source>
</evidence>
<evidence type="ECO:0000256" key="2">
    <source>
        <dbReference type="ARBA" id="ARBA00022490"/>
    </source>
</evidence>
<evidence type="ECO:0000256" key="3">
    <source>
        <dbReference type="ARBA" id="ARBA00022741"/>
    </source>
</evidence>
<keyword evidence="2" id="KW-0963">Cytoplasm</keyword>
<name>A0A2U1IVV5_SMIAN</name>
<dbReference type="PROSITE" id="PS51721">
    <property type="entry name" value="G_CP"/>
    <property type="match status" value="1"/>
</dbReference>
<dbReference type="GO" id="GO:0000054">
    <property type="term" value="P:ribosomal subunit export from nucleus"/>
    <property type="evidence" value="ECO:0007669"/>
    <property type="project" value="TreeGrafter"/>
</dbReference>
<protein>
    <recommendedName>
        <fullName evidence="7">CP-type G domain-containing protein</fullName>
    </recommendedName>
</protein>
<dbReference type="PANTHER" id="PTHR45709">
    <property type="entry name" value="LARGE SUBUNIT GTPASE 1 HOMOLOG-RELATED"/>
    <property type="match status" value="1"/>
</dbReference>
<evidence type="ECO:0000256" key="6">
    <source>
        <dbReference type="SAM" id="MobiDB-lite"/>
    </source>
</evidence>
<dbReference type="GO" id="GO:0003924">
    <property type="term" value="F:GTPase activity"/>
    <property type="evidence" value="ECO:0007669"/>
    <property type="project" value="InterPro"/>
</dbReference>
<dbReference type="Proteomes" id="UP000245591">
    <property type="component" value="Unassembled WGS sequence"/>
</dbReference>
<evidence type="ECO:0000259" key="7">
    <source>
        <dbReference type="PROSITE" id="PS51721"/>
    </source>
</evidence>
<keyword evidence="4" id="KW-0378">Hydrolase</keyword>